<dbReference type="AlphaFoldDB" id="A0A956NDH8"/>
<dbReference type="Proteomes" id="UP000739538">
    <property type="component" value="Unassembled WGS sequence"/>
</dbReference>
<evidence type="ECO:0000313" key="3">
    <source>
        <dbReference type="Proteomes" id="UP000739538"/>
    </source>
</evidence>
<dbReference type="PANTHER" id="PTHR43666:SF1">
    <property type="entry name" value="CONSERVED PROTEIN"/>
    <property type="match status" value="1"/>
</dbReference>
<accession>A0A956NDH8</accession>
<dbReference type="Pfam" id="PF19289">
    <property type="entry name" value="PmbA_TldD_3rd"/>
    <property type="match status" value="1"/>
</dbReference>
<evidence type="ECO:0000313" key="2">
    <source>
        <dbReference type="EMBL" id="MCA9756747.1"/>
    </source>
</evidence>
<feature type="domain" description="Metalloprotease TldD/E C-terminal" evidence="1">
    <location>
        <begin position="215"/>
        <end position="437"/>
    </location>
</feature>
<evidence type="ECO:0000259" key="1">
    <source>
        <dbReference type="Pfam" id="PF19289"/>
    </source>
</evidence>
<protein>
    <recommendedName>
        <fullName evidence="1">Metalloprotease TldD/E C-terminal domain-containing protein</fullName>
    </recommendedName>
</protein>
<dbReference type="InterPro" id="IPR036059">
    <property type="entry name" value="TldD/PmbA_sf"/>
</dbReference>
<gene>
    <name evidence="2" type="ORF">KDA27_13160</name>
</gene>
<proteinExistence type="predicted"/>
<reference evidence="2" key="2">
    <citation type="journal article" date="2021" name="Microbiome">
        <title>Successional dynamics and alternative stable states in a saline activated sludge microbial community over 9 years.</title>
        <authorList>
            <person name="Wang Y."/>
            <person name="Ye J."/>
            <person name="Ju F."/>
            <person name="Liu L."/>
            <person name="Boyd J.A."/>
            <person name="Deng Y."/>
            <person name="Parks D.H."/>
            <person name="Jiang X."/>
            <person name="Yin X."/>
            <person name="Woodcroft B.J."/>
            <person name="Tyson G.W."/>
            <person name="Hugenholtz P."/>
            <person name="Polz M.F."/>
            <person name="Zhang T."/>
        </authorList>
    </citation>
    <scope>NUCLEOTIDE SEQUENCE</scope>
    <source>
        <strain evidence="2">HKST-UBA02</strain>
    </source>
</reference>
<name>A0A956NDH8_UNCEI</name>
<comment type="caution">
    <text evidence="2">The sequence shown here is derived from an EMBL/GenBank/DDBJ whole genome shotgun (WGS) entry which is preliminary data.</text>
</comment>
<sequence length="439" mass="49102">MKEKFFELVDRRSKALQKDEVLLANVHQETSDFVRWNGGRIRQCGTVDQAYLGLTLIRGDRTCDSILSLTGDLDVDDARCEKAIAALRERLEVVPSDPFVLYSEEVRSTDRSTPNRLPDRDTVLGDVERAAAGVDFVGSLASGPMRTGFANSLGQRNWEESHSFLLDWSLFHVEDRAVKASYSGFEWDSERFGRIMDSARSQLEIMKREPRTVAPGKYRVYLAPAAVQEFLGTMSWGAFGLRAHRTKQSNLLKLSEGELSLDPRVTLKENTRDSIAPGFQGDGYLKPDEVVLVENGKFKDPLVSPRSAKEFGASVNAGTWESPNSLELQPGGLAPADVLRELGTGLYVNNLWYMNFSDRTACRMTGMTRFATFWVEDGEIVAPVKVMRFDESAYRVLGSELEDLTSESELLVVPDTYGGRSSESHRVPGILLRNFEFTL</sequence>
<dbReference type="InterPro" id="IPR045569">
    <property type="entry name" value="Metalloprtase-TldD/E_C"/>
</dbReference>
<dbReference type="GO" id="GO:0008237">
    <property type="term" value="F:metallopeptidase activity"/>
    <property type="evidence" value="ECO:0007669"/>
    <property type="project" value="InterPro"/>
</dbReference>
<dbReference type="EMBL" id="JAGQHS010000065">
    <property type="protein sequence ID" value="MCA9756747.1"/>
    <property type="molecule type" value="Genomic_DNA"/>
</dbReference>
<dbReference type="GO" id="GO:0006508">
    <property type="term" value="P:proteolysis"/>
    <property type="evidence" value="ECO:0007669"/>
    <property type="project" value="InterPro"/>
</dbReference>
<dbReference type="SUPFAM" id="SSF111283">
    <property type="entry name" value="Putative modulator of DNA gyrase, PmbA/TldD"/>
    <property type="match status" value="1"/>
</dbReference>
<organism evidence="2 3">
    <name type="scientific">Eiseniibacteriota bacterium</name>
    <dbReference type="NCBI Taxonomy" id="2212470"/>
    <lineage>
        <taxon>Bacteria</taxon>
        <taxon>Candidatus Eiseniibacteriota</taxon>
    </lineage>
</organism>
<reference evidence="2" key="1">
    <citation type="submission" date="2020-04" db="EMBL/GenBank/DDBJ databases">
        <authorList>
            <person name="Zhang T."/>
        </authorList>
    </citation>
    <scope>NUCLEOTIDE SEQUENCE</scope>
    <source>
        <strain evidence="2">HKST-UBA02</strain>
    </source>
</reference>
<dbReference type="PANTHER" id="PTHR43666">
    <property type="entry name" value="TLDD PROTEIN"/>
    <property type="match status" value="1"/>
</dbReference>